<name>A0A5B7FAR8_PORTR</name>
<comment type="caution">
    <text evidence="1">The sequence shown here is derived from an EMBL/GenBank/DDBJ whole genome shotgun (WGS) entry which is preliminary data.</text>
</comment>
<evidence type="ECO:0000313" key="1">
    <source>
        <dbReference type="EMBL" id="MPC42595.1"/>
    </source>
</evidence>
<sequence>MRFKPPTATTPLLQVVITTSIQAHLCPVLACATSFFLPFKNSRGINLANSKAFKNGTRIVSLKITVIWQSNKR</sequence>
<reference evidence="1 2" key="1">
    <citation type="submission" date="2019-05" db="EMBL/GenBank/DDBJ databases">
        <title>Another draft genome of Portunus trituberculatus and its Hox gene families provides insights of decapod evolution.</title>
        <authorList>
            <person name="Jeong J.-H."/>
            <person name="Song I."/>
            <person name="Kim S."/>
            <person name="Choi T."/>
            <person name="Kim D."/>
            <person name="Ryu S."/>
            <person name="Kim W."/>
        </authorList>
    </citation>
    <scope>NUCLEOTIDE SEQUENCE [LARGE SCALE GENOMIC DNA]</scope>
    <source>
        <tissue evidence="1">Muscle</tissue>
    </source>
</reference>
<gene>
    <name evidence="1" type="ORF">E2C01_036218</name>
</gene>
<keyword evidence="2" id="KW-1185">Reference proteome</keyword>
<protein>
    <submittedName>
        <fullName evidence="1">Uncharacterized protein</fullName>
    </submittedName>
</protein>
<dbReference type="AlphaFoldDB" id="A0A5B7FAR8"/>
<organism evidence="1 2">
    <name type="scientific">Portunus trituberculatus</name>
    <name type="common">Swimming crab</name>
    <name type="synonym">Neptunus trituberculatus</name>
    <dbReference type="NCBI Taxonomy" id="210409"/>
    <lineage>
        <taxon>Eukaryota</taxon>
        <taxon>Metazoa</taxon>
        <taxon>Ecdysozoa</taxon>
        <taxon>Arthropoda</taxon>
        <taxon>Crustacea</taxon>
        <taxon>Multicrustacea</taxon>
        <taxon>Malacostraca</taxon>
        <taxon>Eumalacostraca</taxon>
        <taxon>Eucarida</taxon>
        <taxon>Decapoda</taxon>
        <taxon>Pleocyemata</taxon>
        <taxon>Brachyura</taxon>
        <taxon>Eubrachyura</taxon>
        <taxon>Portunoidea</taxon>
        <taxon>Portunidae</taxon>
        <taxon>Portuninae</taxon>
        <taxon>Portunus</taxon>
    </lineage>
</organism>
<evidence type="ECO:0000313" key="2">
    <source>
        <dbReference type="Proteomes" id="UP000324222"/>
    </source>
</evidence>
<accession>A0A5B7FAR8</accession>
<dbReference type="EMBL" id="VSRR010005495">
    <property type="protein sequence ID" value="MPC42595.1"/>
    <property type="molecule type" value="Genomic_DNA"/>
</dbReference>
<dbReference type="Proteomes" id="UP000324222">
    <property type="component" value="Unassembled WGS sequence"/>
</dbReference>
<proteinExistence type="predicted"/>